<evidence type="ECO:0000313" key="2">
    <source>
        <dbReference type="Proteomes" id="UP001199106"/>
    </source>
</evidence>
<protein>
    <submittedName>
        <fullName evidence="1">Uncharacterized protein</fullName>
    </submittedName>
</protein>
<comment type="caution">
    <text evidence="1">The sequence shown here is derived from an EMBL/GenBank/DDBJ whole genome shotgun (WGS) entry which is preliminary data.</text>
</comment>
<dbReference type="EMBL" id="JAANER010000003">
    <property type="protein sequence ID" value="KAG9191616.1"/>
    <property type="molecule type" value="Genomic_DNA"/>
</dbReference>
<keyword evidence="2" id="KW-1185">Reference proteome</keyword>
<evidence type="ECO:0000313" key="1">
    <source>
        <dbReference type="EMBL" id="KAG9191616.1"/>
    </source>
</evidence>
<reference evidence="1" key="1">
    <citation type="submission" date="2021-07" db="EMBL/GenBank/DDBJ databases">
        <title>Genome Resource of American Ginseng Black Spot Pathogen Alternaria panax.</title>
        <authorList>
            <person name="Qiu C."/>
            <person name="Wang W."/>
            <person name="Liu Z."/>
        </authorList>
    </citation>
    <scope>NUCLEOTIDE SEQUENCE</scope>
    <source>
        <strain evidence="1">BNCC115425</strain>
    </source>
</reference>
<dbReference type="AlphaFoldDB" id="A0AAD4NN20"/>
<name>A0AAD4NN20_9PLEO</name>
<sequence>MTEHLPQPPLYRAALEPWRHHRAEYLRDHFNSPSVWYQDGRRLRHVKTSKAFIWPKDGRNGSKLGRMRDILKGRGPDIFVAFGARSGDCVSNRPSRSQWSKHVDLDEDQGTLDRPFNSAKLAPWTEGGILSGGRTRNMAYDFRTRKYMKRHPGMWTDAIWQPDPYESGKWNAFPEALRTTNGQWWQDYQHLPAFLGGPPTNEFGTGPDFF</sequence>
<gene>
    <name evidence="1" type="ORF">G6011_10350</name>
</gene>
<dbReference type="Proteomes" id="UP001199106">
    <property type="component" value="Unassembled WGS sequence"/>
</dbReference>
<proteinExistence type="predicted"/>
<organism evidence="1 2">
    <name type="scientific">Alternaria panax</name>
    <dbReference type="NCBI Taxonomy" id="48097"/>
    <lineage>
        <taxon>Eukaryota</taxon>
        <taxon>Fungi</taxon>
        <taxon>Dikarya</taxon>
        <taxon>Ascomycota</taxon>
        <taxon>Pezizomycotina</taxon>
        <taxon>Dothideomycetes</taxon>
        <taxon>Pleosporomycetidae</taxon>
        <taxon>Pleosporales</taxon>
        <taxon>Pleosporineae</taxon>
        <taxon>Pleosporaceae</taxon>
        <taxon>Alternaria</taxon>
        <taxon>Alternaria sect. Panax</taxon>
    </lineage>
</organism>
<accession>A0AAD4NN20</accession>